<evidence type="ECO:0000313" key="3">
    <source>
        <dbReference type="Proteomes" id="UP000220353"/>
    </source>
</evidence>
<proteinExistence type="predicted"/>
<gene>
    <name evidence="2" type="ORF">CO661_25900</name>
</gene>
<sequence>MRYRISAYPEREARSGIPVVLMLALIAVLSAYLFVGDMLTDPRQQTRVYPPDAVTMVESAKRAP</sequence>
<keyword evidence="1" id="KW-0472">Membrane</keyword>
<dbReference type="Proteomes" id="UP000220353">
    <property type="component" value="Unassembled WGS sequence"/>
</dbReference>
<reference evidence="2 3" key="1">
    <citation type="submission" date="2017-09" db="EMBL/GenBank/DDBJ databases">
        <title>Comparative genomics of rhizobia isolated from Phaseolus vulgaris in China.</title>
        <authorList>
            <person name="Tong W."/>
        </authorList>
    </citation>
    <scope>NUCLEOTIDE SEQUENCE [LARGE SCALE GENOMIC DNA]</scope>
    <source>
        <strain evidence="2 3">PCH1</strain>
    </source>
</reference>
<protein>
    <submittedName>
        <fullName evidence="2">Uncharacterized protein</fullName>
    </submittedName>
</protein>
<keyword evidence="1" id="KW-0812">Transmembrane</keyword>
<name>A0A2A6LR49_RHIFR</name>
<feature type="transmembrane region" description="Helical" evidence="1">
    <location>
        <begin position="16"/>
        <end position="35"/>
    </location>
</feature>
<accession>A0A2A6LR49</accession>
<comment type="caution">
    <text evidence="2">The sequence shown here is derived from an EMBL/GenBank/DDBJ whole genome shotgun (WGS) entry which is preliminary data.</text>
</comment>
<dbReference type="AlphaFoldDB" id="A0A2A6LR49"/>
<organism evidence="2 3">
    <name type="scientific">Rhizobium fredii</name>
    <name type="common">Sinorhizobium fredii</name>
    <dbReference type="NCBI Taxonomy" id="380"/>
    <lineage>
        <taxon>Bacteria</taxon>
        <taxon>Pseudomonadati</taxon>
        <taxon>Pseudomonadota</taxon>
        <taxon>Alphaproteobacteria</taxon>
        <taxon>Hyphomicrobiales</taxon>
        <taxon>Rhizobiaceae</taxon>
        <taxon>Sinorhizobium/Ensifer group</taxon>
        <taxon>Sinorhizobium</taxon>
    </lineage>
</organism>
<evidence type="ECO:0000313" key="2">
    <source>
        <dbReference type="EMBL" id="PDT45074.1"/>
    </source>
</evidence>
<keyword evidence="1" id="KW-1133">Transmembrane helix</keyword>
<evidence type="ECO:0000256" key="1">
    <source>
        <dbReference type="SAM" id="Phobius"/>
    </source>
</evidence>
<dbReference type="EMBL" id="NWTC01000025">
    <property type="protein sequence ID" value="PDT45074.1"/>
    <property type="molecule type" value="Genomic_DNA"/>
</dbReference>
<dbReference type="RefSeq" id="WP_097587581.1">
    <property type="nucleotide sequence ID" value="NZ_CP035038.1"/>
</dbReference>